<dbReference type="PIRSF" id="PIRSF026508">
    <property type="entry name" value="TelA"/>
    <property type="match status" value="1"/>
</dbReference>
<gene>
    <name evidence="4" type="ORF">NRE15_08470</name>
</gene>
<dbReference type="Proteomes" id="UP001315967">
    <property type="component" value="Chromosome"/>
</dbReference>
<dbReference type="RefSeq" id="WP_313792456.1">
    <property type="nucleotide sequence ID" value="NZ_CP102453.1"/>
</dbReference>
<evidence type="ECO:0000256" key="2">
    <source>
        <dbReference type="PIRNR" id="PIRNR026508"/>
    </source>
</evidence>
<proteinExistence type="inferred from homology"/>
<feature type="coiled-coil region" evidence="3">
    <location>
        <begin position="123"/>
        <end position="150"/>
    </location>
</feature>
<dbReference type="InterPro" id="IPR008863">
    <property type="entry name" value="Toxic_anion-R_TelA"/>
</dbReference>
<dbReference type="PANTHER" id="PTHR38432">
    <property type="entry name" value="TELA-LIKE PROTEIN SAOUHSC_01408"/>
    <property type="match status" value="1"/>
</dbReference>
<accession>A0ABY5P2L8</accession>
<reference evidence="4 5" key="1">
    <citation type="submission" date="2022-08" db="EMBL/GenBank/DDBJ databases">
        <title>Aerococcaceae sp. nov isolated from spoiled eye mask.</title>
        <authorList>
            <person name="Zhou G."/>
            <person name="Xie X.-B."/>
            <person name="Shi Q.-S."/>
            <person name="Wang Y.-S."/>
            <person name="Wen X."/>
            <person name="Peng H."/>
            <person name="Yang X.-J."/>
            <person name="Tao H.-B."/>
            <person name="Huang X.-M."/>
        </authorList>
    </citation>
    <scope>NUCLEOTIDE SEQUENCE [LARGE SCALE GENOMIC DNA]</scope>
    <source>
        <strain evidence="5">DM20194951</strain>
    </source>
</reference>
<feature type="coiled-coil region" evidence="3">
    <location>
        <begin position="350"/>
        <end position="377"/>
    </location>
</feature>
<keyword evidence="3" id="KW-0175">Coiled coil</keyword>
<evidence type="ECO:0000256" key="3">
    <source>
        <dbReference type="SAM" id="Coils"/>
    </source>
</evidence>
<evidence type="ECO:0000256" key="1">
    <source>
        <dbReference type="ARBA" id="ARBA00005541"/>
    </source>
</evidence>
<evidence type="ECO:0000313" key="4">
    <source>
        <dbReference type="EMBL" id="UUX32952.1"/>
    </source>
</evidence>
<organism evidence="4 5">
    <name type="scientific">Fundicoccus culcitae</name>
    <dbReference type="NCBI Taxonomy" id="2969821"/>
    <lineage>
        <taxon>Bacteria</taxon>
        <taxon>Bacillati</taxon>
        <taxon>Bacillota</taxon>
        <taxon>Bacilli</taxon>
        <taxon>Lactobacillales</taxon>
        <taxon>Aerococcaceae</taxon>
        <taxon>Fundicoccus</taxon>
    </lineage>
</organism>
<dbReference type="EMBL" id="CP102453">
    <property type="protein sequence ID" value="UUX32952.1"/>
    <property type="molecule type" value="Genomic_DNA"/>
</dbReference>
<sequence length="381" mass="43341">MSEKNEVTLDSLMKNNLKAQAQIDPTEITAEVERQVETLSPEERMRVDEIKQSLNMQDSQLLSIYGSNSQKNLAQFSDQILTEIRSKDVGEIGSLMSDLMLKVRDLDIANIDEGGFLSKIPFLNNAKRSVEKYLAKYDVMESQIDKIQASLESGRMELLKDIGTFDKLYEKNVEYFNELQLYIVAGEEKIAEMRGETLPKLYEQAKASGDSMAVQVVNDFNETINRFEKKIYDLKTSKTMAIQTAPQIKLIQNNDKLLVDKVTDAINNTIPLWKSQVVIALGMEKQGRVLEMQKEVSDTTNELLKRNSARLKQNTLEVTKESERSTIDIETLKKVNEDLITTIEESLEIQENAKKARAEAAIELEKIESDLQDALLKTIKF</sequence>
<name>A0ABY5P2L8_9LACT</name>
<protein>
    <submittedName>
        <fullName evidence="4">Toxic anion resistance protein</fullName>
    </submittedName>
</protein>
<keyword evidence="5" id="KW-1185">Reference proteome</keyword>
<dbReference type="PANTHER" id="PTHR38432:SF1">
    <property type="entry name" value="TELA-LIKE PROTEIN SAOUHSC_01408"/>
    <property type="match status" value="1"/>
</dbReference>
<evidence type="ECO:0000313" key="5">
    <source>
        <dbReference type="Proteomes" id="UP001315967"/>
    </source>
</evidence>
<comment type="similarity">
    <text evidence="1 2">Belongs to the TelA family.</text>
</comment>
<dbReference type="Pfam" id="PF05816">
    <property type="entry name" value="TelA"/>
    <property type="match status" value="1"/>
</dbReference>